<evidence type="ECO:0000259" key="2">
    <source>
        <dbReference type="Pfam" id="PF24496"/>
    </source>
</evidence>
<feature type="region of interest" description="Disordered" evidence="1">
    <location>
        <begin position="207"/>
        <end position="228"/>
    </location>
</feature>
<proteinExistence type="predicted"/>
<dbReference type="Pfam" id="PF24925">
    <property type="entry name" value="DUF7746"/>
    <property type="match status" value="1"/>
</dbReference>
<feature type="domain" description="DUF7746" evidence="3">
    <location>
        <begin position="232"/>
        <end position="299"/>
    </location>
</feature>
<protein>
    <submittedName>
        <fullName evidence="4 5">Uncharacterized protein</fullName>
    </submittedName>
</protein>
<dbReference type="EMBL" id="CM000843">
    <property type="protein sequence ID" value="KRH33120.1"/>
    <property type="molecule type" value="Genomic_DNA"/>
</dbReference>
<evidence type="ECO:0000313" key="6">
    <source>
        <dbReference type="Proteomes" id="UP000008827"/>
    </source>
</evidence>
<evidence type="ECO:0000313" key="4">
    <source>
        <dbReference type="EMBL" id="KRH33120.1"/>
    </source>
</evidence>
<feature type="compositionally biased region" description="Basic residues" evidence="1">
    <location>
        <begin position="307"/>
        <end position="319"/>
    </location>
</feature>
<feature type="domain" description="DUF7588" evidence="2">
    <location>
        <begin position="28"/>
        <end position="92"/>
    </location>
</feature>
<dbReference type="InParanoid" id="A0A0R0HRN7"/>
<reference evidence="4 5" key="1">
    <citation type="journal article" date="2010" name="Nature">
        <title>Genome sequence of the palaeopolyploid soybean.</title>
        <authorList>
            <person name="Schmutz J."/>
            <person name="Cannon S.B."/>
            <person name="Schlueter J."/>
            <person name="Ma J."/>
            <person name="Mitros T."/>
            <person name="Nelson W."/>
            <person name="Hyten D.L."/>
            <person name="Song Q."/>
            <person name="Thelen J.J."/>
            <person name="Cheng J."/>
            <person name="Xu D."/>
            <person name="Hellsten U."/>
            <person name="May G.D."/>
            <person name="Yu Y."/>
            <person name="Sakurai T."/>
            <person name="Umezawa T."/>
            <person name="Bhattacharyya M.K."/>
            <person name="Sandhu D."/>
            <person name="Valliyodan B."/>
            <person name="Lindquist E."/>
            <person name="Peto M."/>
            <person name="Grant D."/>
            <person name="Shu S."/>
            <person name="Goodstein D."/>
            <person name="Barry K."/>
            <person name="Futrell-Griggs M."/>
            <person name="Abernathy B."/>
            <person name="Du J."/>
            <person name="Tian Z."/>
            <person name="Zhu L."/>
            <person name="Gill N."/>
            <person name="Joshi T."/>
            <person name="Libault M."/>
            <person name="Sethuraman A."/>
            <person name="Zhang X.-C."/>
            <person name="Shinozaki K."/>
            <person name="Nguyen H.T."/>
            <person name="Wing R.A."/>
            <person name="Cregan P."/>
            <person name="Specht J."/>
            <person name="Grimwood J."/>
            <person name="Rokhsar D."/>
            <person name="Stacey G."/>
            <person name="Shoemaker R.C."/>
            <person name="Jackson S.A."/>
        </authorList>
    </citation>
    <scope>NUCLEOTIDE SEQUENCE</scope>
    <source>
        <strain evidence="5">cv. Williams 82</strain>
        <tissue evidence="4">Callus</tissue>
    </source>
</reference>
<organism evidence="4">
    <name type="scientific">Glycine max</name>
    <name type="common">Soybean</name>
    <name type="synonym">Glycine hispida</name>
    <dbReference type="NCBI Taxonomy" id="3847"/>
    <lineage>
        <taxon>Eukaryota</taxon>
        <taxon>Viridiplantae</taxon>
        <taxon>Streptophyta</taxon>
        <taxon>Embryophyta</taxon>
        <taxon>Tracheophyta</taxon>
        <taxon>Spermatophyta</taxon>
        <taxon>Magnoliopsida</taxon>
        <taxon>eudicotyledons</taxon>
        <taxon>Gunneridae</taxon>
        <taxon>Pentapetalae</taxon>
        <taxon>rosids</taxon>
        <taxon>fabids</taxon>
        <taxon>Fabales</taxon>
        <taxon>Fabaceae</taxon>
        <taxon>Papilionoideae</taxon>
        <taxon>50 kb inversion clade</taxon>
        <taxon>NPAAA clade</taxon>
        <taxon>indigoferoid/millettioid clade</taxon>
        <taxon>Phaseoleae</taxon>
        <taxon>Glycine</taxon>
        <taxon>Glycine subgen. Soja</taxon>
    </lineage>
</organism>
<dbReference type="AlphaFoldDB" id="A0A0R0HRN7"/>
<sequence length="490" mass="57737">MTKSRSNLQHIPLCMNLMMLSDRFSIDKDTLRKDFYSPENKPQRRWFFQQYKGSSRKQIQDKFYEFVKRVKINVLFFDWFHAYTIRENLDYPWKQDIIGDPTTNVITNWQINDDVNEEISSKDIKSLMEQANYTNRYLQVLGESIKEKVFPKQRTYEESTSNVQIEKPLFKPFRIDSLLKVILEIPQPLEESSKMRTRNTSRIIDVINEDSDQNSEQTTETEERGESNFKSFSANNIYEWNIDAQTEYNIMNTLQLMTMVATTYQTSHECSEETIMDILVEGFSGQLKGWQKKKQNHNKELHGNKNFNKKRFPRKKYSHKPSTSKDADTPRPKVKPKITCNNYGKQGHISKYYRLKKKLINLNLDPTIEVQINNLLVETLEEETRDASFASSEEDHNLIRQDDQPSSSTDDKDIQEMNTLTREQDLLFEAINSITDPQEKKVFLDKLNKSLETKPRPKDFITNNKFDVSNIFKRLENSSAKPTTIQDLQT</sequence>
<evidence type="ECO:0000313" key="5">
    <source>
        <dbReference type="EnsemblPlants" id="KRH33120"/>
    </source>
</evidence>
<name>A0A0R0HRN7_SOYBN</name>
<evidence type="ECO:0000259" key="3">
    <source>
        <dbReference type="Pfam" id="PF24925"/>
    </source>
</evidence>
<dbReference type="Gramene" id="KRH33120">
    <property type="protein sequence ID" value="KRH33120"/>
    <property type="gene ID" value="GLYMA_10G101300"/>
</dbReference>
<feature type="compositionally biased region" description="Basic and acidic residues" evidence="1">
    <location>
        <begin position="393"/>
        <end position="412"/>
    </location>
</feature>
<accession>A0A0R0HRN7</accession>
<reference evidence="4" key="3">
    <citation type="submission" date="2018-07" db="EMBL/GenBank/DDBJ databases">
        <title>WGS assembly of Glycine max.</title>
        <authorList>
            <person name="Schmutz J."/>
            <person name="Cannon S."/>
            <person name="Schlueter J."/>
            <person name="Ma J."/>
            <person name="Mitros T."/>
            <person name="Nelson W."/>
            <person name="Hyten D."/>
            <person name="Song Q."/>
            <person name="Thelen J."/>
            <person name="Cheng J."/>
            <person name="Xu D."/>
            <person name="Hellsten U."/>
            <person name="May G."/>
            <person name="Yu Y."/>
            <person name="Sakurai T."/>
            <person name="Umezawa T."/>
            <person name="Bhattacharyya M."/>
            <person name="Sandhu D."/>
            <person name="Valliyodan B."/>
            <person name="Lindquist E."/>
            <person name="Peto M."/>
            <person name="Grant D."/>
            <person name="Shu S."/>
            <person name="Goodstein D."/>
            <person name="Barry K."/>
            <person name="Futrell-Griggs M."/>
            <person name="Abernathy B."/>
            <person name="Du J."/>
            <person name="Tian Z."/>
            <person name="Zhu L."/>
            <person name="Gill N."/>
            <person name="Joshi T."/>
            <person name="Libault M."/>
            <person name="Sethuraman A."/>
            <person name="Zhang X."/>
            <person name="Shinozaki K."/>
            <person name="Nguyen H."/>
            <person name="Wing R."/>
            <person name="Cregan P."/>
            <person name="Specht J."/>
            <person name="Grimwood J."/>
            <person name="Rokhsar D."/>
            <person name="Stacey G."/>
            <person name="Shoemaker R."/>
            <person name="Jackson S."/>
        </authorList>
    </citation>
    <scope>NUCLEOTIDE SEQUENCE</scope>
    <source>
        <tissue evidence="4">Callus</tissue>
    </source>
</reference>
<gene>
    <name evidence="4" type="ORF">GLYMA_10G101300</name>
</gene>
<dbReference type="InterPro" id="IPR056010">
    <property type="entry name" value="DUF7588"/>
</dbReference>
<feature type="region of interest" description="Disordered" evidence="1">
    <location>
        <begin position="290"/>
        <end position="340"/>
    </location>
</feature>
<dbReference type="InterPro" id="IPR056648">
    <property type="entry name" value="DUF7746"/>
</dbReference>
<dbReference type="PANTHER" id="PTHR46249">
    <property type="entry name" value="CCHC-TYPE DOMAIN-CONTAINING PROTEIN-RELATED"/>
    <property type="match status" value="1"/>
</dbReference>
<dbReference type="Pfam" id="PF24496">
    <property type="entry name" value="DUF7588"/>
    <property type="match status" value="1"/>
</dbReference>
<dbReference type="OMA" id="EFMIELE"/>
<feature type="region of interest" description="Disordered" evidence="1">
    <location>
        <begin position="386"/>
        <end position="412"/>
    </location>
</feature>
<reference evidence="5" key="2">
    <citation type="submission" date="2018-02" db="UniProtKB">
        <authorList>
            <consortium name="EnsemblPlants"/>
        </authorList>
    </citation>
    <scope>IDENTIFICATION</scope>
    <source>
        <strain evidence="5">Williams 82</strain>
    </source>
</reference>
<dbReference type="Proteomes" id="UP000008827">
    <property type="component" value="Chromosome 10"/>
</dbReference>
<evidence type="ECO:0000256" key="1">
    <source>
        <dbReference type="SAM" id="MobiDB-lite"/>
    </source>
</evidence>
<dbReference type="EnsemblPlants" id="KRH33120">
    <property type="protein sequence ID" value="KRH33120"/>
    <property type="gene ID" value="GLYMA_10G101300"/>
</dbReference>
<keyword evidence="6" id="KW-1185">Reference proteome</keyword>